<reference evidence="1 2" key="1">
    <citation type="journal article" date="2014" name="Genome Announc.">
        <title>Draft Genome Sequence of Geobacillus icigianus Strain G1w1T Isolated from Hot Springs in the Valley of Geysers, Kamchatka (Russian Federation).</title>
        <authorList>
            <person name="Bryanskaya A.V."/>
            <person name="Rozanov A.S."/>
            <person name="Logacheva M.D."/>
            <person name="Kotenko A.V."/>
            <person name="Peltek S.E."/>
        </authorList>
    </citation>
    <scope>NUCLEOTIDE SEQUENCE [LARGE SCALE GENOMIC DNA]</scope>
    <source>
        <strain evidence="1 2">G1w1</strain>
    </source>
</reference>
<keyword evidence="2" id="KW-1185">Reference proteome</keyword>
<dbReference type="EMBL" id="JPYA02000005">
    <property type="protein sequence ID" value="MEB3752218.1"/>
    <property type="molecule type" value="Genomic_DNA"/>
</dbReference>
<comment type="caution">
    <text evidence="1">The sequence shown here is derived from an EMBL/GenBank/DDBJ whole genome shotgun (WGS) entry which is preliminary data.</text>
</comment>
<name>A0ABU6BKJ3_9BACL</name>
<dbReference type="RefSeq" id="WP_033844153.1">
    <property type="nucleotide sequence ID" value="NZ_JPYA02000005.1"/>
</dbReference>
<gene>
    <name evidence="1" type="ORF">EP10_003133</name>
</gene>
<proteinExistence type="predicted"/>
<sequence length="249" mass="28645">MGGINCDASNGRIRPTNGFADLIAKYTSKLFASQREFNLANELIELSVIMETKDKKVAKEQPNLFRNHLRKSIEEIENTKEVLQELIEVTSEFYSDPILKAGWVEPFQELDYNECKQIWSKNNLIPIEDSIWNEVVEHMYSEGQLGFWKLQINYLDKIKKLLQQLIDSYRDAEILIDKGTFQYAMRDLEINSTPYTVSLVNLWSKSIIAHSYMCLLSYTAYPSVTGVKLEPSDFVVNGIPVINNMSKLA</sequence>
<organism evidence="1 2">
    <name type="scientific">Geobacillus icigianus</name>
    <dbReference type="NCBI Taxonomy" id="1430331"/>
    <lineage>
        <taxon>Bacteria</taxon>
        <taxon>Bacillati</taxon>
        <taxon>Bacillota</taxon>
        <taxon>Bacilli</taxon>
        <taxon>Bacillales</taxon>
        <taxon>Anoxybacillaceae</taxon>
        <taxon>Geobacillus</taxon>
    </lineage>
</organism>
<protein>
    <submittedName>
        <fullName evidence="1">Uncharacterized protein</fullName>
    </submittedName>
</protein>
<accession>A0ABU6BKJ3</accession>
<evidence type="ECO:0000313" key="2">
    <source>
        <dbReference type="Proteomes" id="UP000029267"/>
    </source>
</evidence>
<evidence type="ECO:0000313" key="1">
    <source>
        <dbReference type="EMBL" id="MEB3752218.1"/>
    </source>
</evidence>
<dbReference type="Proteomes" id="UP000029267">
    <property type="component" value="Unassembled WGS sequence"/>
</dbReference>